<accession>A0A383VRL6</accession>
<sequence>MRTSNMSVMQRQSQSTQHASEQTGRACRAVSTARSRRLRHTVQATDPQQQQQQQQTEDATGQPSPARLNLANPAETIVWGGRLPSTRRLTLSGLAALGITLGGNLGGVTSWLLGLDGGQLAATLHADVLIPVLGYKRCLDAGNGYEFQYPAQWLADQTLLYRAAQRAEAARSLDPQPLRQKRKDIVEPSAAFGPAGSTGEENISVVVAPIFQGFKLESLGAADAAGRYFLDNIVAPAGSDKTATLIAAQERRDASGVLYYQLEFTVESAKFSRHNVAVLASRDDLLYTLNAQCPASRWQQDGQQLLHAAASFRLSGSPSPQYPGSL</sequence>
<evidence type="ECO:0000256" key="1">
    <source>
        <dbReference type="SAM" id="MobiDB-lite"/>
    </source>
</evidence>
<dbReference type="InterPro" id="IPR002683">
    <property type="entry name" value="PsbP_C"/>
</dbReference>
<dbReference type="NCBIfam" id="NF040946">
    <property type="entry name" value="PSII_PsbP"/>
    <property type="match status" value="1"/>
</dbReference>
<feature type="domain" description="PsbP C-terminal" evidence="2">
    <location>
        <begin position="134"/>
        <end position="313"/>
    </location>
</feature>
<keyword evidence="4" id="KW-1185">Reference proteome</keyword>
<dbReference type="Proteomes" id="UP000256970">
    <property type="component" value="Unassembled WGS sequence"/>
</dbReference>
<gene>
    <name evidence="3" type="ORF">BQ4739_LOCUS7442</name>
</gene>
<proteinExistence type="predicted"/>
<dbReference type="GO" id="GO:0019898">
    <property type="term" value="C:extrinsic component of membrane"/>
    <property type="evidence" value="ECO:0007669"/>
    <property type="project" value="InterPro"/>
</dbReference>
<dbReference type="GO" id="GO:0009654">
    <property type="term" value="C:photosystem II oxygen evolving complex"/>
    <property type="evidence" value="ECO:0007669"/>
    <property type="project" value="InterPro"/>
</dbReference>
<dbReference type="GO" id="GO:0015979">
    <property type="term" value="P:photosynthesis"/>
    <property type="evidence" value="ECO:0007669"/>
    <property type="project" value="InterPro"/>
</dbReference>
<evidence type="ECO:0000313" key="4">
    <source>
        <dbReference type="Proteomes" id="UP000256970"/>
    </source>
</evidence>
<dbReference type="InterPro" id="IPR016123">
    <property type="entry name" value="Mog1/PsbP_a/b/a-sand"/>
</dbReference>
<dbReference type="Pfam" id="PF01789">
    <property type="entry name" value="PsbP"/>
    <property type="match status" value="1"/>
</dbReference>
<feature type="compositionally biased region" description="Polar residues" evidence="1">
    <location>
        <begin position="1"/>
        <end position="23"/>
    </location>
</feature>
<dbReference type="PANTHER" id="PTHR31407">
    <property type="match status" value="1"/>
</dbReference>
<dbReference type="PANTHER" id="PTHR31407:SF16">
    <property type="entry name" value="PSBP DOMAIN-CONTAINING PROTEIN 7, CHLOROPLASTIC"/>
    <property type="match status" value="1"/>
</dbReference>
<dbReference type="EMBL" id="FNXT01000767">
    <property type="protein sequence ID" value="SZX67016.1"/>
    <property type="molecule type" value="Genomic_DNA"/>
</dbReference>
<feature type="region of interest" description="Disordered" evidence="1">
    <location>
        <begin position="1"/>
        <end position="68"/>
    </location>
</feature>
<protein>
    <recommendedName>
        <fullName evidence="2">PsbP C-terminal domain-containing protein</fullName>
    </recommendedName>
</protein>
<dbReference type="AlphaFoldDB" id="A0A383VRL6"/>
<organism evidence="3 4">
    <name type="scientific">Tetradesmus obliquus</name>
    <name type="common">Green alga</name>
    <name type="synonym">Acutodesmus obliquus</name>
    <dbReference type="NCBI Taxonomy" id="3088"/>
    <lineage>
        <taxon>Eukaryota</taxon>
        <taxon>Viridiplantae</taxon>
        <taxon>Chlorophyta</taxon>
        <taxon>core chlorophytes</taxon>
        <taxon>Chlorophyceae</taxon>
        <taxon>CS clade</taxon>
        <taxon>Sphaeropleales</taxon>
        <taxon>Scenedesmaceae</taxon>
        <taxon>Tetradesmus</taxon>
    </lineage>
</organism>
<dbReference type="GO" id="GO:0005509">
    <property type="term" value="F:calcium ion binding"/>
    <property type="evidence" value="ECO:0007669"/>
    <property type="project" value="InterPro"/>
</dbReference>
<evidence type="ECO:0000259" key="2">
    <source>
        <dbReference type="Pfam" id="PF01789"/>
    </source>
</evidence>
<dbReference type="Gene3D" id="3.40.1000.10">
    <property type="entry name" value="Mog1/PsbP, alpha/beta/alpha sandwich"/>
    <property type="match status" value="1"/>
</dbReference>
<dbReference type="STRING" id="3088.A0A383VRL6"/>
<reference evidence="3 4" key="1">
    <citation type="submission" date="2016-10" db="EMBL/GenBank/DDBJ databases">
        <authorList>
            <person name="Cai Z."/>
        </authorList>
    </citation>
    <scope>NUCLEOTIDE SEQUENCE [LARGE SCALE GENOMIC DNA]</scope>
</reference>
<name>A0A383VRL6_TETOB</name>
<evidence type="ECO:0000313" key="3">
    <source>
        <dbReference type="EMBL" id="SZX67016.1"/>
    </source>
</evidence>
<dbReference type="SUPFAM" id="SSF55724">
    <property type="entry name" value="Mog1p/PsbP-like"/>
    <property type="match status" value="1"/>
</dbReference>